<comment type="caution">
    <text evidence="10">The sequence shown here is derived from an EMBL/GenBank/DDBJ whole genome shotgun (WGS) entry which is preliminary data.</text>
</comment>
<sequence length="280" mass="31030">MVVGMNIEMKNGMFKYGTGKTIFKNLNFNVNNGEILSILGPNGTGKTTLLKCLLGIHQISGGSVYINGLVQDKEKKNCHIGYVPQIHQSVFQYTVLEMVLMGRTRFIRRFSSPSHDDWNCARESLEKVGMAGFADRIFSDLSGGEKQMVLIARALASQADCIIFDEPTSALDYRNQYHVLDLMISLKREENLAIIMTTHQPEHAMYLSDKALLMDRDGNSCFGESDKVLSENNLNATYGMNIGIFSIPHNNAHLKAIIPLVSNPLHRSLSGNNSGNEVAS</sequence>
<dbReference type="PROSITE" id="PS00211">
    <property type="entry name" value="ABC_TRANSPORTER_1"/>
    <property type="match status" value="1"/>
</dbReference>
<evidence type="ECO:0000259" key="9">
    <source>
        <dbReference type="PROSITE" id="PS50893"/>
    </source>
</evidence>
<comment type="function">
    <text evidence="5">Required for corrinoid utilization. Probably part of the ABC transporter complex BtuCDF involved in cobalamin (vitamin B12) import. Probably responsible for energy coupling to the transport system.</text>
</comment>
<dbReference type="GO" id="GO:0005524">
    <property type="term" value="F:ATP binding"/>
    <property type="evidence" value="ECO:0007669"/>
    <property type="project" value="UniProtKB-KW"/>
</dbReference>
<dbReference type="InterPro" id="IPR003593">
    <property type="entry name" value="AAA+_ATPase"/>
</dbReference>
<dbReference type="InterPro" id="IPR003439">
    <property type="entry name" value="ABC_transporter-like_ATP-bd"/>
</dbReference>
<evidence type="ECO:0000256" key="5">
    <source>
        <dbReference type="ARBA" id="ARBA00058960"/>
    </source>
</evidence>
<dbReference type="AlphaFoldDB" id="A0A2V2N416"/>
<feature type="domain" description="ABC transporter" evidence="9">
    <location>
        <begin position="7"/>
        <end position="241"/>
    </location>
</feature>
<dbReference type="SUPFAM" id="SSF52540">
    <property type="entry name" value="P-loop containing nucleoside triphosphate hydrolases"/>
    <property type="match status" value="1"/>
</dbReference>
<dbReference type="GO" id="GO:0015420">
    <property type="term" value="F:ABC-type vitamin B12 transporter activity"/>
    <property type="evidence" value="ECO:0007669"/>
    <property type="project" value="UniProtKB-EC"/>
</dbReference>
<keyword evidence="11" id="KW-1185">Reference proteome</keyword>
<dbReference type="PROSITE" id="PS50893">
    <property type="entry name" value="ABC_TRANSPORTER_2"/>
    <property type="match status" value="1"/>
</dbReference>
<evidence type="ECO:0000256" key="3">
    <source>
        <dbReference type="ARBA" id="ARBA00022840"/>
    </source>
</evidence>
<keyword evidence="2" id="KW-0547">Nucleotide-binding</keyword>
<evidence type="ECO:0000256" key="7">
    <source>
        <dbReference type="ARBA" id="ARBA00073649"/>
    </source>
</evidence>
<evidence type="ECO:0000313" key="11">
    <source>
        <dbReference type="Proteomes" id="UP000245934"/>
    </source>
</evidence>
<comment type="catalytic activity">
    <reaction evidence="4">
        <text>an R-cob(III)alamin(out) + ATP + H2O = an R-cob(III)alamin(in) + ADP + phosphate + H(+)</text>
        <dbReference type="Rhea" id="RHEA:17873"/>
        <dbReference type="ChEBI" id="CHEBI:15377"/>
        <dbReference type="ChEBI" id="CHEBI:15378"/>
        <dbReference type="ChEBI" id="CHEBI:30616"/>
        <dbReference type="ChEBI" id="CHEBI:43474"/>
        <dbReference type="ChEBI" id="CHEBI:140785"/>
        <dbReference type="ChEBI" id="CHEBI:456216"/>
        <dbReference type="EC" id="7.6.2.8"/>
    </reaction>
</comment>
<keyword evidence="3" id="KW-0067">ATP-binding</keyword>
<evidence type="ECO:0000256" key="6">
    <source>
        <dbReference type="ARBA" id="ARBA00066387"/>
    </source>
</evidence>
<protein>
    <recommendedName>
        <fullName evidence="7">Cobalamin import ATP-binding protein BtuD</fullName>
        <ecNumber evidence="6">7.6.2.8</ecNumber>
    </recommendedName>
    <alternativeName>
        <fullName evidence="8">Vitamin B12-transporting ATPase</fullName>
    </alternativeName>
</protein>
<dbReference type="FunFam" id="3.40.50.300:FF:000134">
    <property type="entry name" value="Iron-enterobactin ABC transporter ATP-binding protein"/>
    <property type="match status" value="1"/>
</dbReference>
<evidence type="ECO:0000256" key="1">
    <source>
        <dbReference type="ARBA" id="ARBA00022448"/>
    </source>
</evidence>
<evidence type="ECO:0000256" key="2">
    <source>
        <dbReference type="ARBA" id="ARBA00022741"/>
    </source>
</evidence>
<dbReference type="PANTHER" id="PTHR42734:SF19">
    <property type="entry name" value="IRON COMPOUNDS ABC TRANSPORTER, ATP-BINDING PROTEIN"/>
    <property type="match status" value="1"/>
</dbReference>
<reference evidence="10 11" key="1">
    <citation type="submission" date="2018-05" db="EMBL/GenBank/DDBJ databases">
        <title>Draft genome of Methanospirillum stamsii Pt1.</title>
        <authorList>
            <person name="Dueholm M.S."/>
            <person name="Nielsen P.H."/>
            <person name="Bakmann L.F."/>
            <person name="Otzen D.E."/>
        </authorList>
    </citation>
    <scope>NUCLEOTIDE SEQUENCE [LARGE SCALE GENOMIC DNA]</scope>
    <source>
        <strain evidence="10 11">Pt1</strain>
    </source>
</reference>
<keyword evidence="1" id="KW-0813">Transport</keyword>
<name>A0A2V2N416_9EURY</name>
<dbReference type="InterPro" id="IPR017871">
    <property type="entry name" value="ABC_transporter-like_CS"/>
</dbReference>
<dbReference type="Proteomes" id="UP000245934">
    <property type="component" value="Unassembled WGS sequence"/>
</dbReference>
<evidence type="ECO:0000313" key="10">
    <source>
        <dbReference type="EMBL" id="PWR74549.1"/>
    </source>
</evidence>
<proteinExistence type="predicted"/>
<dbReference type="SMART" id="SM00382">
    <property type="entry name" value="AAA"/>
    <property type="match status" value="1"/>
</dbReference>
<dbReference type="GO" id="GO:0016887">
    <property type="term" value="F:ATP hydrolysis activity"/>
    <property type="evidence" value="ECO:0007669"/>
    <property type="project" value="InterPro"/>
</dbReference>
<dbReference type="Pfam" id="PF00005">
    <property type="entry name" value="ABC_tran"/>
    <property type="match status" value="1"/>
</dbReference>
<dbReference type="PANTHER" id="PTHR42734">
    <property type="entry name" value="METAL TRANSPORT SYSTEM ATP-BINDING PROTEIN TM_0124-RELATED"/>
    <property type="match status" value="1"/>
</dbReference>
<dbReference type="InterPro" id="IPR027417">
    <property type="entry name" value="P-loop_NTPase"/>
</dbReference>
<dbReference type="InterPro" id="IPR050153">
    <property type="entry name" value="Metal_Ion_Import_ABC"/>
</dbReference>
<dbReference type="Gene3D" id="3.40.50.300">
    <property type="entry name" value="P-loop containing nucleotide triphosphate hydrolases"/>
    <property type="match status" value="1"/>
</dbReference>
<gene>
    <name evidence="10" type="ORF">DLD82_08880</name>
</gene>
<dbReference type="EC" id="7.6.2.8" evidence="6"/>
<accession>A0A2V2N416</accession>
<evidence type="ECO:0000256" key="8">
    <source>
        <dbReference type="ARBA" id="ARBA00077139"/>
    </source>
</evidence>
<evidence type="ECO:0000256" key="4">
    <source>
        <dbReference type="ARBA" id="ARBA00050590"/>
    </source>
</evidence>
<dbReference type="EMBL" id="QGMZ01000017">
    <property type="protein sequence ID" value="PWR74549.1"/>
    <property type="molecule type" value="Genomic_DNA"/>
</dbReference>
<organism evidence="10 11">
    <name type="scientific">Methanospirillum stamsii</name>
    <dbReference type="NCBI Taxonomy" id="1277351"/>
    <lineage>
        <taxon>Archaea</taxon>
        <taxon>Methanobacteriati</taxon>
        <taxon>Methanobacteriota</taxon>
        <taxon>Stenosarchaea group</taxon>
        <taxon>Methanomicrobia</taxon>
        <taxon>Methanomicrobiales</taxon>
        <taxon>Methanospirillaceae</taxon>
        <taxon>Methanospirillum</taxon>
    </lineage>
</organism>